<evidence type="ECO:0000313" key="4">
    <source>
        <dbReference type="Proteomes" id="UP000307164"/>
    </source>
</evidence>
<reference evidence="5" key="2">
    <citation type="submission" date="2019-06" db="EMBL/GenBank/DDBJ databases">
        <title>Co-occurence of chitin degradation, pigmentation and bioactivity in marine Pseudoalteromonas.</title>
        <authorList>
            <person name="Sonnenschein E.C."/>
            <person name="Bech P.K."/>
        </authorList>
    </citation>
    <scope>NUCLEOTIDE SEQUENCE [LARGE SCALE GENOMIC DNA]</scope>
    <source>
        <strain evidence="5">S3790</strain>
    </source>
</reference>
<dbReference type="Proteomes" id="UP000307164">
    <property type="component" value="Unassembled WGS sequence"/>
</dbReference>
<dbReference type="EMBL" id="PNBX01000031">
    <property type="protein sequence ID" value="TMO68627.1"/>
    <property type="molecule type" value="Genomic_DNA"/>
</dbReference>
<dbReference type="Gene3D" id="1.10.150.690">
    <property type="entry name" value="DUF2063"/>
    <property type="match status" value="1"/>
</dbReference>
<keyword evidence="4" id="KW-1185">Reference proteome</keyword>
<reference evidence="2 5" key="1">
    <citation type="submission" date="2018-01" db="EMBL/GenBank/DDBJ databases">
        <authorList>
            <person name="Paulsen S."/>
            <person name="Gram L.K."/>
        </authorList>
    </citation>
    <scope>NUCLEOTIDE SEQUENCE [LARGE SCALE GENOMIC DNA]</scope>
    <source>
        <strain evidence="2 5">S3790</strain>
        <strain evidence="3">S3895</strain>
    </source>
</reference>
<dbReference type="OrthoDB" id="343356at2"/>
<protein>
    <submittedName>
        <fullName evidence="2">DUF2063 domain-containing protein</fullName>
    </submittedName>
</protein>
<sequence length="271" mass="30882">MGELAKLQDAFVAMLHTGSQELIHEIEDQAPLSAMQRLEIYQNAYKIRLRGVLEQDHETLGFYLGDELFDLMLFQYIAHYPSQDRSLRQFGERLPAFLKETAPFSEHGILAEIAEFERILLRAFDSADAARLSWPELQAIDMSQWPNMILVLHPSVHFFVCDYASVESWQALKEKKIPPEADIDGSHYWLIAREVTLRTGFHPLAPLQWRCMQSIAQGMPFSMVCQSVIGEFDDEQAGSMFVIGVLQLGIQQGWFSDVHLLHGQSVSKALT</sequence>
<evidence type="ECO:0000259" key="1">
    <source>
        <dbReference type="Pfam" id="PF09836"/>
    </source>
</evidence>
<evidence type="ECO:0000313" key="2">
    <source>
        <dbReference type="EMBL" id="TMO68627.1"/>
    </source>
</evidence>
<feature type="domain" description="Putative DNA-binding" evidence="1">
    <location>
        <begin position="7"/>
        <end position="98"/>
    </location>
</feature>
<evidence type="ECO:0000313" key="5">
    <source>
        <dbReference type="Proteomes" id="UP000307217"/>
    </source>
</evidence>
<name>A0A5S3V9W5_9GAMM</name>
<dbReference type="InterPro" id="IPR044922">
    <property type="entry name" value="DUF2063_N_sf"/>
</dbReference>
<organism evidence="2 5">
    <name type="scientific">Pseudoalteromonas aurantia</name>
    <dbReference type="NCBI Taxonomy" id="43654"/>
    <lineage>
        <taxon>Bacteria</taxon>
        <taxon>Pseudomonadati</taxon>
        <taxon>Pseudomonadota</taxon>
        <taxon>Gammaproteobacteria</taxon>
        <taxon>Alteromonadales</taxon>
        <taxon>Pseudoalteromonadaceae</taxon>
        <taxon>Pseudoalteromonas</taxon>
    </lineage>
</organism>
<dbReference type="Pfam" id="PF09836">
    <property type="entry name" value="DUF2063"/>
    <property type="match status" value="1"/>
</dbReference>
<evidence type="ECO:0000313" key="3">
    <source>
        <dbReference type="EMBL" id="TMO71683.1"/>
    </source>
</evidence>
<accession>A0A5S3V9W5</accession>
<proteinExistence type="predicted"/>
<gene>
    <name evidence="2" type="ORF">CWC19_08510</name>
    <name evidence="3" type="ORF">CWC20_17095</name>
</gene>
<dbReference type="AlphaFoldDB" id="A0A5S3V9W5"/>
<dbReference type="EMBL" id="PNBW01000097">
    <property type="protein sequence ID" value="TMO71683.1"/>
    <property type="molecule type" value="Genomic_DNA"/>
</dbReference>
<dbReference type="RefSeq" id="WP_138591483.1">
    <property type="nucleotide sequence ID" value="NZ_PNBW01000097.1"/>
</dbReference>
<comment type="caution">
    <text evidence="2">The sequence shown here is derived from an EMBL/GenBank/DDBJ whole genome shotgun (WGS) entry which is preliminary data.</text>
</comment>
<reference evidence="2" key="3">
    <citation type="submission" date="2019-09" db="EMBL/GenBank/DDBJ databases">
        <title>Co-occurence of chitin degradation, pigmentation and bioactivity in marine Pseudoalteromonas.</title>
        <authorList>
            <person name="Sonnenschein E.C."/>
            <person name="Bech P.K."/>
        </authorList>
    </citation>
    <scope>NUCLEOTIDE SEQUENCE</scope>
    <source>
        <strain evidence="2">S3790</strain>
        <strain evidence="3 4">S3895</strain>
    </source>
</reference>
<dbReference type="InterPro" id="IPR018640">
    <property type="entry name" value="DUF2063"/>
</dbReference>
<dbReference type="Proteomes" id="UP000307217">
    <property type="component" value="Unassembled WGS sequence"/>
</dbReference>